<reference evidence="3" key="1">
    <citation type="submission" date="2021-10" db="EMBL/GenBank/DDBJ databases">
        <title>Tropical sea cucumber genome reveals ecological adaptation and Cuvierian tubules defense mechanism.</title>
        <authorList>
            <person name="Chen T."/>
        </authorList>
    </citation>
    <scope>NUCLEOTIDE SEQUENCE</scope>
    <source>
        <strain evidence="3">Nanhai2018</strain>
        <tissue evidence="3">Muscle</tissue>
    </source>
</reference>
<organism evidence="3 4">
    <name type="scientific">Holothuria leucospilota</name>
    <name type="common">Black long sea cucumber</name>
    <name type="synonym">Mertensiothuria leucospilota</name>
    <dbReference type="NCBI Taxonomy" id="206669"/>
    <lineage>
        <taxon>Eukaryota</taxon>
        <taxon>Metazoa</taxon>
        <taxon>Echinodermata</taxon>
        <taxon>Eleutherozoa</taxon>
        <taxon>Echinozoa</taxon>
        <taxon>Holothuroidea</taxon>
        <taxon>Aspidochirotacea</taxon>
        <taxon>Aspidochirotida</taxon>
        <taxon>Holothuriidae</taxon>
        <taxon>Holothuria</taxon>
    </lineage>
</organism>
<dbReference type="Pfam" id="PF16808">
    <property type="entry name" value="PKcGMP_CC"/>
    <property type="match status" value="1"/>
</dbReference>
<dbReference type="InterPro" id="IPR031831">
    <property type="entry name" value="PKcGMP_CC"/>
</dbReference>
<evidence type="ECO:0000313" key="3">
    <source>
        <dbReference type="EMBL" id="KAJ8022891.1"/>
    </source>
</evidence>
<gene>
    <name evidence="3" type="ORF">HOLleu_37912</name>
</gene>
<dbReference type="CDD" id="cd12085">
    <property type="entry name" value="DD_cGKI-alpha"/>
    <property type="match status" value="1"/>
</dbReference>
<keyword evidence="1" id="KW-0175">Coiled coil</keyword>
<protein>
    <submittedName>
        <fullName evidence="3">cGMP-dependent protein kinase 1</fullName>
    </submittedName>
</protein>
<dbReference type="EMBL" id="JAIZAY010000020">
    <property type="protein sequence ID" value="KAJ8022891.1"/>
    <property type="molecule type" value="Genomic_DNA"/>
</dbReference>
<keyword evidence="4" id="KW-1185">Reference proteome</keyword>
<evidence type="ECO:0000313" key="4">
    <source>
        <dbReference type="Proteomes" id="UP001152320"/>
    </source>
</evidence>
<dbReference type="Gene3D" id="1.20.5.490">
    <property type="entry name" value="Single helix bin"/>
    <property type="match status" value="1"/>
</dbReference>
<sequence length="119" mass="13317">MGSISDLQKLLRQKDERIVELERILKARDDQVEELRRKLDKYQSVLHTSNSLVNIGKGPRNKRAVGISAEPQTQKSAKELAEVKFTKHPKSKNPSSSQLRTTTLPISGNIVIDVGTKSL</sequence>
<keyword evidence="3" id="KW-0418">Kinase</keyword>
<evidence type="ECO:0000259" key="2">
    <source>
        <dbReference type="Pfam" id="PF16808"/>
    </source>
</evidence>
<dbReference type="GO" id="GO:0016301">
    <property type="term" value="F:kinase activity"/>
    <property type="evidence" value="ECO:0007669"/>
    <property type="project" value="UniProtKB-KW"/>
</dbReference>
<comment type="caution">
    <text evidence="3">The sequence shown here is derived from an EMBL/GenBank/DDBJ whole genome shotgun (WGS) entry which is preliminary data.</text>
</comment>
<name>A0A9Q0YPN0_HOLLE</name>
<evidence type="ECO:0000256" key="1">
    <source>
        <dbReference type="SAM" id="Coils"/>
    </source>
</evidence>
<feature type="domain" description="cGMP-dependent protein kinase N-terminal coiled-coil" evidence="2">
    <location>
        <begin position="9"/>
        <end position="43"/>
    </location>
</feature>
<dbReference type="OrthoDB" id="6130192at2759"/>
<keyword evidence="3" id="KW-0808">Transferase</keyword>
<dbReference type="Proteomes" id="UP001152320">
    <property type="component" value="Chromosome 20"/>
</dbReference>
<dbReference type="AlphaFoldDB" id="A0A9Q0YPN0"/>
<feature type="coiled-coil region" evidence="1">
    <location>
        <begin position="4"/>
        <end position="45"/>
    </location>
</feature>
<proteinExistence type="predicted"/>
<accession>A0A9Q0YPN0</accession>